<protein>
    <recommendedName>
        <fullName evidence="4">Polyhydroxyalkanoate synthesis regulator</fullName>
    </recommendedName>
</protein>
<dbReference type="EMBL" id="BMOS01000002">
    <property type="protein sequence ID" value="GGN50403.1"/>
    <property type="molecule type" value="Genomic_DNA"/>
</dbReference>
<gene>
    <name evidence="2" type="ORF">GCM10007971_03930</name>
</gene>
<dbReference type="RefSeq" id="WP_188855814.1">
    <property type="nucleotide sequence ID" value="NZ_BMOS01000002.1"/>
</dbReference>
<reference evidence="2" key="1">
    <citation type="journal article" date="2014" name="Int. J. Syst. Evol. Microbiol.">
        <title>Complete genome sequence of Corynebacterium casei LMG S-19264T (=DSM 44701T), isolated from a smear-ripened cheese.</title>
        <authorList>
            <consortium name="US DOE Joint Genome Institute (JGI-PGF)"/>
            <person name="Walter F."/>
            <person name="Albersmeier A."/>
            <person name="Kalinowski J."/>
            <person name="Ruckert C."/>
        </authorList>
    </citation>
    <scope>NUCLEOTIDE SEQUENCE</scope>
    <source>
        <strain evidence="2">JCM 17251</strain>
    </source>
</reference>
<evidence type="ECO:0000256" key="1">
    <source>
        <dbReference type="SAM" id="Coils"/>
    </source>
</evidence>
<evidence type="ECO:0000313" key="3">
    <source>
        <dbReference type="Proteomes" id="UP000624041"/>
    </source>
</evidence>
<organism evidence="2 3">
    <name type="scientific">Oceanobacillus indicireducens</name>
    <dbReference type="NCBI Taxonomy" id="1004261"/>
    <lineage>
        <taxon>Bacteria</taxon>
        <taxon>Bacillati</taxon>
        <taxon>Bacillota</taxon>
        <taxon>Bacilli</taxon>
        <taxon>Bacillales</taxon>
        <taxon>Bacillaceae</taxon>
        <taxon>Oceanobacillus</taxon>
    </lineage>
</organism>
<accession>A0A918CYV7</accession>
<proteinExistence type="predicted"/>
<keyword evidence="3" id="KW-1185">Reference proteome</keyword>
<name>A0A918CYV7_9BACI</name>
<evidence type="ECO:0008006" key="4">
    <source>
        <dbReference type="Google" id="ProtNLM"/>
    </source>
</evidence>
<dbReference type="AlphaFoldDB" id="A0A918CYV7"/>
<comment type="caution">
    <text evidence="2">The sequence shown here is derived from an EMBL/GenBank/DDBJ whole genome shotgun (WGS) entry which is preliminary data.</text>
</comment>
<evidence type="ECO:0000313" key="2">
    <source>
        <dbReference type="EMBL" id="GGN50403.1"/>
    </source>
</evidence>
<keyword evidence="1" id="KW-0175">Coiled coil</keyword>
<dbReference type="Proteomes" id="UP000624041">
    <property type="component" value="Unassembled WGS sequence"/>
</dbReference>
<reference evidence="2" key="2">
    <citation type="submission" date="2020-09" db="EMBL/GenBank/DDBJ databases">
        <authorList>
            <person name="Sun Q."/>
            <person name="Ohkuma M."/>
        </authorList>
    </citation>
    <scope>NUCLEOTIDE SEQUENCE</scope>
    <source>
        <strain evidence="2">JCM 17251</strain>
    </source>
</reference>
<sequence length="100" mass="11297">MTDYLKKGFLLGLGAAIASKEKLESKLDELVSKNEISQEQAKQMMNDFIEKGEQKTEEWAQKQDDQKLRAAEDLGLATKEDIAALHARITELESKLESQE</sequence>
<feature type="coiled-coil region" evidence="1">
    <location>
        <begin position="13"/>
        <end position="47"/>
    </location>
</feature>